<dbReference type="InterPro" id="IPR001878">
    <property type="entry name" value="Znf_CCHC"/>
</dbReference>
<dbReference type="EMBL" id="BQNB010012582">
    <property type="protein sequence ID" value="GJT05395.1"/>
    <property type="molecule type" value="Genomic_DNA"/>
</dbReference>
<feature type="domain" description="CCHC-type" evidence="3">
    <location>
        <begin position="197"/>
        <end position="213"/>
    </location>
</feature>
<dbReference type="SUPFAM" id="SSF57756">
    <property type="entry name" value="Retrovirus zinc finger-like domains"/>
    <property type="match status" value="1"/>
</dbReference>
<organism evidence="4 5">
    <name type="scientific">Tanacetum coccineum</name>
    <dbReference type="NCBI Taxonomy" id="301880"/>
    <lineage>
        <taxon>Eukaryota</taxon>
        <taxon>Viridiplantae</taxon>
        <taxon>Streptophyta</taxon>
        <taxon>Embryophyta</taxon>
        <taxon>Tracheophyta</taxon>
        <taxon>Spermatophyta</taxon>
        <taxon>Magnoliopsida</taxon>
        <taxon>eudicotyledons</taxon>
        <taxon>Gunneridae</taxon>
        <taxon>Pentapetalae</taxon>
        <taxon>asterids</taxon>
        <taxon>campanulids</taxon>
        <taxon>Asterales</taxon>
        <taxon>Asteraceae</taxon>
        <taxon>Asteroideae</taxon>
        <taxon>Anthemideae</taxon>
        <taxon>Anthemidinae</taxon>
        <taxon>Tanacetum</taxon>
    </lineage>
</organism>
<dbReference type="Pfam" id="PF00098">
    <property type="entry name" value="zf-CCHC"/>
    <property type="match status" value="1"/>
</dbReference>
<sequence>MILNSVQNGLLIWPTVTDADGTTRTKKYKELSATKKIQADCDCKATNIVLQCLPPDVYAIFNHHKDAKEIWDRVNLLMQGTKLSLQEKECKLYDEFDKFTFVKGLVVLVFNQRDDPIACLNKAMDSLTAVAFSRFPSTKNQLRTSSNPRNQATIQDGRFTMQQVQGRQGQSYAGNSYKGNATSLGGNITAGHARMVKCYNCQGEGHMARQCTQPMRPRNAAWFKEKAMLAEAQEARQILDEEQLAFLADPGIPDGQVVQITIPNTAAFQTKDLDAYDSNCDDVSNAKAVLMAYLSRYASNVLSKVPHSDSYHIDMDNQSVHAIQDFEQTPIVDFSDNEITNDSNIISYSQYLQETQLAAVQDTNLYAQQDSMILSVIEQISEQMINHVNNWEKANQGKNNESVTTELERYKERVKTFEQMINRVNNWEKAHVKKMIDSQMDDMIKEKLALNNKHFVPEQELSDEQAFWLQTSHPNTEQSASSPIKIEAPRELPKVRLVNTSLKKLKYHLGQFDTVVKKRITPDALIEGEWGFEHAKAVFLNEIIPFLNTLKDIFNVFDKNLLNEKEKKEFFLENDRLLQKIMSQDVMICVMNSTAVFDDVNVEIQSSEPCLKYVDLDAELLNKKDSISNNQNALEIPEYFENNDLKAQLQAKDTTICKLKEHIKTIRENDKEEKFKHEMDEIETINIELEHSVAKLLFKNERLHNEIGHLKKIYKDHFDSIKRTSALSKEHNDSLIAQLNSKSMKNADLKRQIQDKRVKLLFEDHRSELRYCTGSELGSELTFLAGSELRTSELDTSELQMANLSEDIQCASSDTRPPMLDRTDFASWQQRIRLYCRGKENGVNILKSIDEGPFQMGTFQETLAEGTEGALHLGPERPRVYSDLSPEDKERYNADIRATNILLQGLPKDIYSLINHYTDAKDIWDNVKMLLEGSELTKEDRESQLYDDFEHFRQHKGETIHDYYVRFAKLINDMRNIKITMSRMQLNSKFVNNMLPE</sequence>
<keyword evidence="5" id="KW-1185">Reference proteome</keyword>
<keyword evidence="2" id="KW-0175">Coiled coil</keyword>
<accession>A0ABQ5ARV4</accession>
<dbReference type="PROSITE" id="PS50158">
    <property type="entry name" value="ZF_CCHC"/>
    <property type="match status" value="1"/>
</dbReference>
<reference evidence="4" key="2">
    <citation type="submission" date="2022-01" db="EMBL/GenBank/DDBJ databases">
        <authorList>
            <person name="Yamashiro T."/>
            <person name="Shiraishi A."/>
            <person name="Satake H."/>
            <person name="Nakayama K."/>
        </authorList>
    </citation>
    <scope>NUCLEOTIDE SEQUENCE</scope>
</reference>
<gene>
    <name evidence="4" type="ORF">Tco_0839857</name>
</gene>
<keyword evidence="1" id="KW-0863">Zinc-finger</keyword>
<dbReference type="Proteomes" id="UP001151760">
    <property type="component" value="Unassembled WGS sequence"/>
</dbReference>
<name>A0ABQ5ARV4_9ASTR</name>
<evidence type="ECO:0000259" key="3">
    <source>
        <dbReference type="PROSITE" id="PS50158"/>
    </source>
</evidence>
<dbReference type="InterPro" id="IPR036875">
    <property type="entry name" value="Znf_CCHC_sf"/>
</dbReference>
<evidence type="ECO:0000256" key="2">
    <source>
        <dbReference type="SAM" id="Coils"/>
    </source>
</evidence>
<reference evidence="4" key="1">
    <citation type="journal article" date="2022" name="Int. J. Mol. Sci.">
        <title>Draft Genome of Tanacetum Coccineum: Genomic Comparison of Closely Related Tanacetum-Family Plants.</title>
        <authorList>
            <person name="Yamashiro T."/>
            <person name="Shiraishi A."/>
            <person name="Nakayama K."/>
            <person name="Satake H."/>
        </authorList>
    </citation>
    <scope>NUCLEOTIDE SEQUENCE</scope>
</reference>
<evidence type="ECO:0000256" key="1">
    <source>
        <dbReference type="PROSITE-ProRule" id="PRU00047"/>
    </source>
</evidence>
<feature type="coiled-coil region" evidence="2">
    <location>
        <begin position="393"/>
        <end position="420"/>
    </location>
</feature>
<evidence type="ECO:0000313" key="5">
    <source>
        <dbReference type="Proteomes" id="UP001151760"/>
    </source>
</evidence>
<dbReference type="SMART" id="SM00343">
    <property type="entry name" value="ZnF_C2HC"/>
    <property type="match status" value="1"/>
</dbReference>
<dbReference type="Pfam" id="PF14223">
    <property type="entry name" value="Retrotran_gag_2"/>
    <property type="match status" value="1"/>
</dbReference>
<proteinExistence type="predicted"/>
<dbReference type="Gene3D" id="4.10.60.10">
    <property type="entry name" value="Zinc finger, CCHC-type"/>
    <property type="match status" value="1"/>
</dbReference>
<evidence type="ECO:0000313" key="4">
    <source>
        <dbReference type="EMBL" id="GJT05395.1"/>
    </source>
</evidence>
<protein>
    <submittedName>
        <fullName evidence="4">Retrovirus-related pol polyprotein from transposon TNT 1-94</fullName>
    </submittedName>
</protein>
<keyword evidence="1" id="KW-0479">Metal-binding</keyword>
<comment type="caution">
    <text evidence="4">The sequence shown here is derived from an EMBL/GenBank/DDBJ whole genome shotgun (WGS) entry which is preliminary data.</text>
</comment>
<keyword evidence="1" id="KW-0862">Zinc</keyword>